<feature type="compositionally biased region" description="Acidic residues" evidence="1">
    <location>
        <begin position="127"/>
        <end position="141"/>
    </location>
</feature>
<comment type="caution">
    <text evidence="2">The sequence shown here is derived from an EMBL/GenBank/DDBJ whole genome shotgun (WGS) entry which is preliminary data.</text>
</comment>
<evidence type="ECO:0000313" key="2">
    <source>
        <dbReference type="EMBL" id="GAI75883.1"/>
    </source>
</evidence>
<protein>
    <submittedName>
        <fullName evidence="2">Uncharacterized protein</fullName>
    </submittedName>
</protein>
<name>X1R5R1_9ZZZZ</name>
<gene>
    <name evidence="2" type="ORF">S12H4_16080</name>
</gene>
<dbReference type="AlphaFoldDB" id="X1R5R1"/>
<dbReference type="EMBL" id="BARW01007760">
    <property type="protein sequence ID" value="GAI75883.1"/>
    <property type="molecule type" value="Genomic_DNA"/>
</dbReference>
<proteinExistence type="predicted"/>
<feature type="region of interest" description="Disordered" evidence="1">
    <location>
        <begin position="50"/>
        <end position="77"/>
    </location>
</feature>
<reference evidence="2" key="1">
    <citation type="journal article" date="2014" name="Front. Microbiol.">
        <title>High frequency of phylogenetically diverse reductive dehalogenase-homologous genes in deep subseafloor sedimentary metagenomes.</title>
        <authorList>
            <person name="Kawai M."/>
            <person name="Futagami T."/>
            <person name="Toyoda A."/>
            <person name="Takaki Y."/>
            <person name="Nishi S."/>
            <person name="Hori S."/>
            <person name="Arai W."/>
            <person name="Tsubouchi T."/>
            <person name="Morono Y."/>
            <person name="Uchiyama I."/>
            <person name="Ito T."/>
            <person name="Fujiyama A."/>
            <person name="Inagaki F."/>
            <person name="Takami H."/>
        </authorList>
    </citation>
    <scope>NUCLEOTIDE SEQUENCE</scope>
    <source>
        <strain evidence="2">Expedition CK06-06</strain>
    </source>
</reference>
<feature type="region of interest" description="Disordered" evidence="1">
    <location>
        <begin position="117"/>
        <end position="141"/>
    </location>
</feature>
<feature type="compositionally biased region" description="Acidic residues" evidence="1">
    <location>
        <begin position="66"/>
        <end position="77"/>
    </location>
</feature>
<evidence type="ECO:0000256" key="1">
    <source>
        <dbReference type="SAM" id="MobiDB-lite"/>
    </source>
</evidence>
<accession>X1R5R1</accession>
<sequence length="141" mass="16176">YVFNLGWYPQHHSRIADVALSILEESSIDPNVLKKAKGMGLSTAHSVFNPKKLRKKEASSPKWGDDPNDDASDLDEMDFNELSEFVYNNPVDLGDVDLDDFQVSLMSTEEGRTERLREAIFDSYYPDYEEESDEEESDEEE</sequence>
<organism evidence="2">
    <name type="scientific">marine sediment metagenome</name>
    <dbReference type="NCBI Taxonomy" id="412755"/>
    <lineage>
        <taxon>unclassified sequences</taxon>
        <taxon>metagenomes</taxon>
        <taxon>ecological metagenomes</taxon>
    </lineage>
</organism>
<feature type="non-terminal residue" evidence="2">
    <location>
        <position position="1"/>
    </location>
</feature>
<feature type="compositionally biased region" description="Basic and acidic residues" evidence="1">
    <location>
        <begin position="56"/>
        <end position="65"/>
    </location>
</feature>